<dbReference type="HOGENOM" id="CLU_733012_0_0_9"/>
<keyword evidence="2" id="KW-1185">Reference proteome</keyword>
<dbReference type="InterPro" id="IPR032721">
    <property type="entry name" value="Toxin-deaminase"/>
</dbReference>
<dbReference type="Proteomes" id="UP000011728">
    <property type="component" value="Chromosome"/>
</dbReference>
<dbReference type="eggNOG" id="ENOG5032ZTQ">
    <property type="taxonomic scope" value="Bacteria"/>
</dbReference>
<dbReference type="PATRIC" id="fig|931276.5.peg.2348"/>
<dbReference type="RefSeq" id="WP_015392428.1">
    <property type="nucleotide sequence ID" value="NC_020291.1"/>
</dbReference>
<dbReference type="Pfam" id="PF14424">
    <property type="entry name" value="Toxin-deaminase"/>
    <property type="match status" value="1"/>
</dbReference>
<accession>M1MDW4</accession>
<proteinExistence type="predicted"/>
<dbReference type="OrthoDB" id="1747549at2"/>
<sequence length="378" mass="44668">MTQENTQLKKKIKKERIRINNLSDFRAALKKEGYNINGLEEEKFIDKIIDILKLDRSVAKKIFASFKDTAVTYRANDIMDFIDYMKKISLFENEHNKLCEKIRKIEKLSIARVEYERELKVKDDVEHIITRIEEIKSDISEIANHEEKEKLYSLEKEIEKEYLYAKDIELLKKMLITRKECSREKYNEETKIKVVSIEIPKDIDYRYIPAQIGTIEYHQHLSNNIPRMQRLTKNINKYMRVHENEKTTFKINQSKALQDSINIALATYDNKEFKAISGSNNIVDYCVAPKEEEAVFKSNKVNKLGELGIGYNRVNDSEKKILEEIHKQIEEKTLKDEGDLILLSKWEPCPSCYFVISQFCKMHPQIKVQVKYSKKYGE</sequence>
<dbReference type="AlphaFoldDB" id="M1MDW4"/>
<organism evidence="1 2">
    <name type="scientific">Clostridium saccharoperbutylacetonicum N1-4(HMT)</name>
    <dbReference type="NCBI Taxonomy" id="931276"/>
    <lineage>
        <taxon>Bacteria</taxon>
        <taxon>Bacillati</taxon>
        <taxon>Bacillota</taxon>
        <taxon>Clostridia</taxon>
        <taxon>Eubacteriales</taxon>
        <taxon>Clostridiaceae</taxon>
        <taxon>Clostridium</taxon>
    </lineage>
</organism>
<dbReference type="EMBL" id="CP004121">
    <property type="protein sequence ID" value="AGF56109.1"/>
    <property type="molecule type" value="Genomic_DNA"/>
</dbReference>
<gene>
    <name evidence="1" type="ORF">Cspa_c23440</name>
</gene>
<name>M1MDW4_9CLOT</name>
<evidence type="ECO:0000313" key="2">
    <source>
        <dbReference type="Proteomes" id="UP000011728"/>
    </source>
</evidence>
<protein>
    <submittedName>
        <fullName evidence="1">Deaminase</fullName>
    </submittedName>
</protein>
<evidence type="ECO:0000313" key="1">
    <source>
        <dbReference type="EMBL" id="AGF56109.1"/>
    </source>
</evidence>
<dbReference type="KEGG" id="csr:Cspa_c23440"/>
<reference evidence="1 2" key="1">
    <citation type="submission" date="2013-02" db="EMBL/GenBank/DDBJ databases">
        <title>Genome sequence of Clostridium saccharoperbutylacetonicum N1-4(HMT).</title>
        <authorList>
            <person name="Poehlein A."/>
            <person name="Daniel R."/>
        </authorList>
    </citation>
    <scope>NUCLEOTIDE SEQUENCE [LARGE SCALE GENOMIC DNA]</scope>
    <source>
        <strain evidence="2">N1-4(HMT)</strain>
    </source>
</reference>